<feature type="transmembrane region" description="Helical" evidence="1">
    <location>
        <begin position="9"/>
        <end position="26"/>
    </location>
</feature>
<dbReference type="AlphaFoldDB" id="A0A511AI90"/>
<reference evidence="2 3" key="1">
    <citation type="submission" date="2019-07" db="EMBL/GenBank/DDBJ databases">
        <title>Whole genome shotgun sequence of Microbacterium aerolatum NBRC 103071.</title>
        <authorList>
            <person name="Hosoyama A."/>
            <person name="Uohara A."/>
            <person name="Ohji S."/>
            <person name="Ichikawa N."/>
        </authorList>
    </citation>
    <scope>NUCLEOTIDE SEQUENCE [LARGE SCALE GENOMIC DNA]</scope>
    <source>
        <strain evidence="2 3">NBRC 103071</strain>
    </source>
</reference>
<protein>
    <submittedName>
        <fullName evidence="2">Uncharacterized protein</fullName>
    </submittedName>
</protein>
<gene>
    <name evidence="2" type="ORF">MAE01_29320</name>
</gene>
<sequence length="69" mass="7426">MAASKKQRWTWLGGTVVLFILGVVIGLILQNVWLGLLLALIVSVVWLIATESRKGGNAGVNDESHGIEL</sequence>
<feature type="transmembrane region" description="Helical" evidence="1">
    <location>
        <begin position="32"/>
        <end position="49"/>
    </location>
</feature>
<comment type="caution">
    <text evidence="2">The sequence shown here is derived from an EMBL/GenBank/DDBJ whole genome shotgun (WGS) entry which is preliminary data.</text>
</comment>
<name>A0A511AI90_9MICO</name>
<dbReference type="RefSeq" id="WP_147040676.1">
    <property type="nucleotide sequence ID" value="NZ_BJUW01000019.1"/>
</dbReference>
<dbReference type="Proteomes" id="UP000321225">
    <property type="component" value="Unassembled WGS sequence"/>
</dbReference>
<keyword evidence="1" id="KW-1133">Transmembrane helix</keyword>
<keyword evidence="1" id="KW-0472">Membrane</keyword>
<dbReference type="OrthoDB" id="5076084at2"/>
<keyword evidence="3" id="KW-1185">Reference proteome</keyword>
<accession>A0A511AI90</accession>
<evidence type="ECO:0000313" key="2">
    <source>
        <dbReference type="EMBL" id="GEK87756.1"/>
    </source>
</evidence>
<evidence type="ECO:0000256" key="1">
    <source>
        <dbReference type="SAM" id="Phobius"/>
    </source>
</evidence>
<proteinExistence type="predicted"/>
<evidence type="ECO:0000313" key="3">
    <source>
        <dbReference type="Proteomes" id="UP000321225"/>
    </source>
</evidence>
<organism evidence="2 3">
    <name type="scientific">Microbacterium aerolatum</name>
    <dbReference type="NCBI Taxonomy" id="153731"/>
    <lineage>
        <taxon>Bacteria</taxon>
        <taxon>Bacillati</taxon>
        <taxon>Actinomycetota</taxon>
        <taxon>Actinomycetes</taxon>
        <taxon>Micrococcales</taxon>
        <taxon>Microbacteriaceae</taxon>
        <taxon>Microbacterium</taxon>
    </lineage>
</organism>
<keyword evidence="1" id="KW-0812">Transmembrane</keyword>
<dbReference type="EMBL" id="BJUW01000019">
    <property type="protein sequence ID" value="GEK87756.1"/>
    <property type="molecule type" value="Genomic_DNA"/>
</dbReference>